<evidence type="ECO:0000313" key="1">
    <source>
        <dbReference type="EMBL" id="KAF4360505.1"/>
    </source>
</evidence>
<protein>
    <submittedName>
        <fullName evidence="1">Uncharacterized protein</fullName>
    </submittedName>
</protein>
<dbReference type="EMBL" id="JAATIQ010000347">
    <property type="protein sequence ID" value="KAF4360505.1"/>
    <property type="molecule type" value="Genomic_DNA"/>
</dbReference>
<keyword evidence="2" id="KW-1185">Reference proteome</keyword>
<dbReference type="AlphaFoldDB" id="A0A7J6EQ51"/>
<reference evidence="1 2" key="1">
    <citation type="journal article" date="2020" name="bioRxiv">
        <title>Sequence and annotation of 42 cannabis genomes reveals extensive copy number variation in cannabinoid synthesis and pathogen resistance genes.</title>
        <authorList>
            <person name="Mckernan K.J."/>
            <person name="Helbert Y."/>
            <person name="Kane L.T."/>
            <person name="Ebling H."/>
            <person name="Zhang L."/>
            <person name="Liu B."/>
            <person name="Eaton Z."/>
            <person name="Mclaughlin S."/>
            <person name="Kingan S."/>
            <person name="Baybayan P."/>
            <person name="Concepcion G."/>
            <person name="Jordan M."/>
            <person name="Riva A."/>
            <person name="Barbazuk W."/>
            <person name="Harkins T."/>
        </authorList>
    </citation>
    <scope>NUCLEOTIDE SEQUENCE [LARGE SCALE GENOMIC DNA]</scope>
    <source>
        <strain evidence="2">cv. Jamaican Lion 4</strain>
        <tissue evidence="1">Leaf</tissue>
    </source>
</reference>
<comment type="caution">
    <text evidence="1">The sequence shown here is derived from an EMBL/GenBank/DDBJ whole genome shotgun (WGS) entry which is preliminary data.</text>
</comment>
<organism evidence="1 2">
    <name type="scientific">Cannabis sativa</name>
    <name type="common">Hemp</name>
    <name type="synonym">Marijuana</name>
    <dbReference type="NCBI Taxonomy" id="3483"/>
    <lineage>
        <taxon>Eukaryota</taxon>
        <taxon>Viridiplantae</taxon>
        <taxon>Streptophyta</taxon>
        <taxon>Embryophyta</taxon>
        <taxon>Tracheophyta</taxon>
        <taxon>Spermatophyta</taxon>
        <taxon>Magnoliopsida</taxon>
        <taxon>eudicotyledons</taxon>
        <taxon>Gunneridae</taxon>
        <taxon>Pentapetalae</taxon>
        <taxon>rosids</taxon>
        <taxon>fabids</taxon>
        <taxon>Rosales</taxon>
        <taxon>Cannabaceae</taxon>
        <taxon>Cannabis</taxon>
    </lineage>
</organism>
<dbReference type="Proteomes" id="UP000583929">
    <property type="component" value="Unassembled WGS sequence"/>
</dbReference>
<evidence type="ECO:0000313" key="2">
    <source>
        <dbReference type="Proteomes" id="UP000583929"/>
    </source>
</evidence>
<accession>A0A7J6EQ51</accession>
<sequence length="97" mass="10386">MPLFLPNVKMLNFKDTNVFPHNINFPATSALVIPLSESATAVGAGAATPAELSGCTPMVELFKLAVSTFKVNNWGLFGSKDCCQSPNLVSVVIFHFL</sequence>
<name>A0A7J6EQ51_CANSA</name>
<gene>
    <name evidence="1" type="ORF">G4B88_003388</name>
</gene>
<proteinExistence type="predicted"/>